<evidence type="ECO:0000313" key="2">
    <source>
        <dbReference type="Proteomes" id="UP000596083"/>
    </source>
</evidence>
<evidence type="ECO:0000313" key="1">
    <source>
        <dbReference type="EMBL" id="QQM29082.1"/>
    </source>
</evidence>
<name>A0A7T7HH69_9HYPH</name>
<dbReference type="Proteomes" id="UP000596083">
    <property type="component" value="Chromosome"/>
</dbReference>
<organism evidence="1 2">
    <name type="scientific">Martelella lutilitoris</name>
    <dbReference type="NCBI Taxonomy" id="2583532"/>
    <lineage>
        <taxon>Bacteria</taxon>
        <taxon>Pseudomonadati</taxon>
        <taxon>Pseudomonadota</taxon>
        <taxon>Alphaproteobacteria</taxon>
        <taxon>Hyphomicrobiales</taxon>
        <taxon>Aurantimonadaceae</taxon>
        <taxon>Martelella</taxon>
    </lineage>
</organism>
<proteinExistence type="predicted"/>
<dbReference type="RefSeq" id="WP_200333810.1">
    <property type="nucleotide sequence ID" value="NZ_CP066786.1"/>
</dbReference>
<sequence length="118" mass="12849">MTALLSHDRPVSDTVGAPLTLDEAIEIALASRVDIAPEQFSSSPRQRRAIHRILDAGADNGPGIFSFGHGVSSPGFDIEAAFDDLSIDQKVIVALVNEFEFEILRSIAMRFRRERAAA</sequence>
<protein>
    <submittedName>
        <fullName evidence="1">Uncharacterized protein</fullName>
    </submittedName>
</protein>
<accession>A0A7T7HH69</accession>
<reference evidence="1 2" key="1">
    <citation type="submission" date="2020-12" db="EMBL/GenBank/DDBJ databases">
        <authorList>
            <person name="Zheng R.K."/>
            <person name="Sun C.M."/>
        </authorList>
    </citation>
    <scope>NUCLEOTIDE SEQUENCE [LARGE SCALE GENOMIC DNA]</scope>
    <source>
        <strain evidence="1 2">ZRK001</strain>
    </source>
</reference>
<dbReference type="AlphaFoldDB" id="A0A7T7HH69"/>
<dbReference type="KEGG" id="mlut:JET14_12115"/>
<gene>
    <name evidence="1" type="ORF">JET14_12115</name>
</gene>
<dbReference type="EMBL" id="CP066786">
    <property type="protein sequence ID" value="QQM29082.1"/>
    <property type="molecule type" value="Genomic_DNA"/>
</dbReference>